<dbReference type="EMBL" id="JAWPEI010000002">
    <property type="protein sequence ID" value="KAK4734093.1"/>
    <property type="molecule type" value="Genomic_DNA"/>
</dbReference>
<keyword evidence="3" id="KW-1185">Reference proteome</keyword>
<accession>A0AAV9M7Q5</accession>
<comment type="caution">
    <text evidence="2">The sequence shown here is derived from an EMBL/GenBank/DDBJ whole genome shotgun (WGS) entry which is preliminary data.</text>
</comment>
<feature type="region of interest" description="Disordered" evidence="1">
    <location>
        <begin position="1"/>
        <end position="85"/>
    </location>
</feature>
<gene>
    <name evidence="2" type="ORF">R3W88_008354</name>
</gene>
<protein>
    <submittedName>
        <fullName evidence="2">Uncharacterized protein</fullName>
    </submittedName>
</protein>
<dbReference type="AlphaFoldDB" id="A0AAV9M7Q5"/>
<proteinExistence type="predicted"/>
<evidence type="ECO:0000313" key="2">
    <source>
        <dbReference type="EMBL" id="KAK4734093.1"/>
    </source>
</evidence>
<name>A0AAV9M7Q5_9SOLN</name>
<feature type="compositionally biased region" description="Polar residues" evidence="1">
    <location>
        <begin position="1"/>
        <end position="10"/>
    </location>
</feature>
<dbReference type="Proteomes" id="UP001311915">
    <property type="component" value="Unassembled WGS sequence"/>
</dbReference>
<evidence type="ECO:0000256" key="1">
    <source>
        <dbReference type="SAM" id="MobiDB-lite"/>
    </source>
</evidence>
<reference evidence="2 3" key="1">
    <citation type="submission" date="2023-10" db="EMBL/GenBank/DDBJ databases">
        <title>Genome-Wide Identification Analysis in wild type Solanum Pinnatisectum Reveals Some Genes Defensing Phytophthora Infestans.</title>
        <authorList>
            <person name="Sun C."/>
        </authorList>
    </citation>
    <scope>NUCLEOTIDE SEQUENCE [LARGE SCALE GENOMIC DNA]</scope>
    <source>
        <strain evidence="2">LQN</strain>
        <tissue evidence="2">Leaf</tissue>
    </source>
</reference>
<sequence length="85" mass="9614">MIKAQVNASNADLHAQLQKERHKNKRMRKEMDLLKKHVYNALSSNEQSSQEDNQAYENENGDDSDSMNDSGSASDNVNESNSNEE</sequence>
<feature type="compositionally biased region" description="Low complexity" evidence="1">
    <location>
        <begin position="67"/>
        <end position="85"/>
    </location>
</feature>
<evidence type="ECO:0000313" key="3">
    <source>
        <dbReference type="Proteomes" id="UP001311915"/>
    </source>
</evidence>
<organism evidence="2 3">
    <name type="scientific">Solanum pinnatisectum</name>
    <name type="common">tansyleaf nightshade</name>
    <dbReference type="NCBI Taxonomy" id="50273"/>
    <lineage>
        <taxon>Eukaryota</taxon>
        <taxon>Viridiplantae</taxon>
        <taxon>Streptophyta</taxon>
        <taxon>Embryophyta</taxon>
        <taxon>Tracheophyta</taxon>
        <taxon>Spermatophyta</taxon>
        <taxon>Magnoliopsida</taxon>
        <taxon>eudicotyledons</taxon>
        <taxon>Gunneridae</taxon>
        <taxon>Pentapetalae</taxon>
        <taxon>asterids</taxon>
        <taxon>lamiids</taxon>
        <taxon>Solanales</taxon>
        <taxon>Solanaceae</taxon>
        <taxon>Solanoideae</taxon>
        <taxon>Solaneae</taxon>
        <taxon>Solanum</taxon>
    </lineage>
</organism>
<feature type="compositionally biased region" description="Low complexity" evidence="1">
    <location>
        <begin position="43"/>
        <end position="53"/>
    </location>
</feature>